<dbReference type="InterPro" id="IPR001227">
    <property type="entry name" value="Ac_transferase_dom_sf"/>
</dbReference>
<comment type="catalytic activity">
    <reaction evidence="4">
        <text>holo-[ACP] + malonyl-CoA = malonyl-[ACP] + CoA</text>
        <dbReference type="Rhea" id="RHEA:41792"/>
        <dbReference type="Rhea" id="RHEA-COMP:9623"/>
        <dbReference type="Rhea" id="RHEA-COMP:9685"/>
        <dbReference type="ChEBI" id="CHEBI:57287"/>
        <dbReference type="ChEBI" id="CHEBI:57384"/>
        <dbReference type="ChEBI" id="CHEBI:64479"/>
        <dbReference type="ChEBI" id="CHEBI:78449"/>
        <dbReference type="EC" id="2.3.1.39"/>
    </reaction>
</comment>
<dbReference type="Proteomes" id="UP000562395">
    <property type="component" value="Unassembled WGS sequence"/>
</dbReference>
<accession>A0A7W6A1A6</accession>
<dbReference type="RefSeq" id="WP_183613936.1">
    <property type="nucleotide sequence ID" value="NZ_JACICY010000006.1"/>
</dbReference>
<gene>
    <name evidence="5" type="ORF">GGQ88_002719</name>
</gene>
<dbReference type="EMBL" id="JACICY010000006">
    <property type="protein sequence ID" value="MBB3861435.1"/>
    <property type="molecule type" value="Genomic_DNA"/>
</dbReference>
<evidence type="ECO:0000256" key="3">
    <source>
        <dbReference type="ARBA" id="ARBA00023315"/>
    </source>
</evidence>
<sequence length="337" mass="36222">MAKETVLVVCPGRGTYNAPELGYLARHHRGSEWLARFDALRGEAGKATLTALDGAAKFSPAHLRGENAAPLIHACAYLDFMALDRDRFEVVAVTGNSMGWYTALACAGAVSGEHGFAIADGMGINSQRHAPGGQAVLVLAGEDWTVDPALLRRVEAAMARNVVLPSIRLGGMLVVAGSEAALDALERDLPALSRPPMRLAGHGPFHTPLMQASSEAARAQFAADWFDRPEVPLIDGRGKVWRQFESTAQELWDYTFGHQILEPYDFSAAMTVGIREFAPDRIVLLGPGETLGGAIGQVLVALNWLDISSREVFAARQGEDQFLIGMGRPSQRGIVIP</sequence>
<evidence type="ECO:0000256" key="2">
    <source>
        <dbReference type="ARBA" id="ARBA00022679"/>
    </source>
</evidence>
<dbReference type="Gene3D" id="3.30.70.250">
    <property type="entry name" value="Malonyl-CoA ACP transacylase, ACP-binding"/>
    <property type="match status" value="1"/>
</dbReference>
<name>A0A7W6A1A6_9SPHN</name>
<dbReference type="EC" id="2.3.1.39" evidence="1"/>
<comment type="caution">
    <text evidence="5">The sequence shown here is derived from an EMBL/GenBank/DDBJ whole genome shotgun (WGS) entry which is preliminary data.</text>
</comment>
<dbReference type="GO" id="GO:0004314">
    <property type="term" value="F:[acyl-carrier-protein] S-malonyltransferase activity"/>
    <property type="evidence" value="ECO:0007669"/>
    <property type="project" value="UniProtKB-EC"/>
</dbReference>
<evidence type="ECO:0000256" key="4">
    <source>
        <dbReference type="ARBA" id="ARBA00048462"/>
    </source>
</evidence>
<dbReference type="GO" id="GO:0006633">
    <property type="term" value="P:fatty acid biosynthetic process"/>
    <property type="evidence" value="ECO:0007669"/>
    <property type="project" value="TreeGrafter"/>
</dbReference>
<protein>
    <recommendedName>
        <fullName evidence="1">[acyl-carrier-protein] S-malonyltransferase</fullName>
        <ecNumber evidence="1">2.3.1.39</ecNumber>
    </recommendedName>
</protein>
<dbReference type="InterPro" id="IPR016035">
    <property type="entry name" value="Acyl_Trfase/lysoPLipase"/>
</dbReference>
<dbReference type="SUPFAM" id="SSF52151">
    <property type="entry name" value="FabD/lysophospholipase-like"/>
    <property type="match status" value="1"/>
</dbReference>
<reference evidence="5 6" key="1">
    <citation type="submission" date="2020-08" db="EMBL/GenBank/DDBJ databases">
        <title>Genomic Encyclopedia of Type Strains, Phase IV (KMG-IV): sequencing the most valuable type-strain genomes for metagenomic binning, comparative biology and taxonomic classification.</title>
        <authorList>
            <person name="Goeker M."/>
        </authorList>
    </citation>
    <scope>NUCLEOTIDE SEQUENCE [LARGE SCALE GENOMIC DNA]</scope>
    <source>
        <strain evidence="5 6">DSM 14552</strain>
    </source>
</reference>
<keyword evidence="3" id="KW-0012">Acyltransferase</keyword>
<dbReference type="InterPro" id="IPR050858">
    <property type="entry name" value="Mal-CoA-ACP_Trans/PKS_FabD"/>
</dbReference>
<dbReference type="Gene3D" id="3.40.366.10">
    <property type="entry name" value="Malonyl-Coenzyme A Acyl Carrier Protein, domain 2"/>
    <property type="match status" value="1"/>
</dbReference>
<dbReference type="PANTHER" id="PTHR42681:SF1">
    <property type="entry name" value="MALONYL-COA-ACYL CARRIER PROTEIN TRANSACYLASE, MITOCHONDRIAL"/>
    <property type="match status" value="1"/>
</dbReference>
<evidence type="ECO:0000256" key="1">
    <source>
        <dbReference type="ARBA" id="ARBA00013258"/>
    </source>
</evidence>
<dbReference type="AlphaFoldDB" id="A0A7W6A1A6"/>
<organism evidence="5 6">
    <name type="scientific">Novosphingobium hassiacum</name>
    <dbReference type="NCBI Taxonomy" id="173676"/>
    <lineage>
        <taxon>Bacteria</taxon>
        <taxon>Pseudomonadati</taxon>
        <taxon>Pseudomonadota</taxon>
        <taxon>Alphaproteobacteria</taxon>
        <taxon>Sphingomonadales</taxon>
        <taxon>Sphingomonadaceae</taxon>
        <taxon>Novosphingobium</taxon>
    </lineage>
</organism>
<evidence type="ECO:0000313" key="6">
    <source>
        <dbReference type="Proteomes" id="UP000562395"/>
    </source>
</evidence>
<evidence type="ECO:0000313" key="5">
    <source>
        <dbReference type="EMBL" id="MBB3861435.1"/>
    </source>
</evidence>
<dbReference type="PANTHER" id="PTHR42681">
    <property type="entry name" value="MALONYL-COA-ACYL CARRIER PROTEIN TRANSACYLASE, MITOCHONDRIAL"/>
    <property type="match status" value="1"/>
</dbReference>
<proteinExistence type="predicted"/>
<keyword evidence="6" id="KW-1185">Reference proteome</keyword>
<keyword evidence="2" id="KW-0808">Transferase</keyword>